<feature type="domain" description="EamA" evidence="12">
    <location>
        <begin position="6"/>
        <end position="137"/>
    </location>
</feature>
<keyword evidence="9" id="KW-0443">Lipid metabolism</keyword>
<feature type="transmembrane region" description="Helical" evidence="11">
    <location>
        <begin position="240"/>
        <end position="262"/>
    </location>
</feature>
<feature type="transmembrane region" description="Helical" evidence="11">
    <location>
        <begin position="93"/>
        <end position="114"/>
    </location>
</feature>
<dbReference type="InterPro" id="IPR000620">
    <property type="entry name" value="EamA_dom"/>
</dbReference>
<evidence type="ECO:0000256" key="2">
    <source>
        <dbReference type="ARBA" id="ARBA00022475"/>
    </source>
</evidence>
<dbReference type="PANTHER" id="PTHR30561:SF9">
    <property type="entry name" value="4-AMINO-4-DEOXY-L-ARABINOSE-PHOSPHOUNDECAPRENOL FLIPPASE SUBUNIT ARNF-RELATED"/>
    <property type="match status" value="1"/>
</dbReference>
<evidence type="ECO:0000256" key="6">
    <source>
        <dbReference type="ARBA" id="ARBA00022692"/>
    </source>
</evidence>
<keyword evidence="2" id="KW-1003">Cell membrane</keyword>
<keyword evidence="4" id="KW-0997">Cell inner membrane</keyword>
<keyword evidence="7" id="KW-0448">Lipopolysaccharide biosynthesis</keyword>
<feature type="domain" description="EamA" evidence="12">
    <location>
        <begin position="151"/>
        <end position="285"/>
    </location>
</feature>
<gene>
    <name evidence="13" type="ORF">HBF26_03825</name>
</gene>
<evidence type="ECO:0000256" key="1">
    <source>
        <dbReference type="ARBA" id="ARBA00004651"/>
    </source>
</evidence>
<name>A0ABX0Q0C2_9GAMM</name>
<evidence type="ECO:0000256" key="7">
    <source>
        <dbReference type="ARBA" id="ARBA00022985"/>
    </source>
</evidence>
<keyword evidence="14" id="KW-1185">Reference proteome</keyword>
<feature type="transmembrane region" description="Helical" evidence="11">
    <location>
        <begin position="181"/>
        <end position="200"/>
    </location>
</feature>
<feature type="transmembrane region" description="Helical" evidence="11">
    <location>
        <begin position="212"/>
        <end position="234"/>
    </location>
</feature>
<keyword evidence="3" id="KW-0444">Lipid biosynthesis</keyword>
<dbReference type="Proteomes" id="UP001429601">
    <property type="component" value="Unassembled WGS sequence"/>
</dbReference>
<feature type="transmembrane region" description="Helical" evidence="11">
    <location>
        <begin position="64"/>
        <end position="81"/>
    </location>
</feature>
<keyword evidence="8 11" id="KW-1133">Transmembrane helix</keyword>
<evidence type="ECO:0000313" key="13">
    <source>
        <dbReference type="EMBL" id="NID03998.1"/>
    </source>
</evidence>
<dbReference type="Gene3D" id="1.10.3730.20">
    <property type="match status" value="2"/>
</dbReference>
<dbReference type="InterPro" id="IPR000390">
    <property type="entry name" value="Small_drug/metabolite_transptr"/>
</dbReference>
<evidence type="ECO:0000313" key="14">
    <source>
        <dbReference type="Proteomes" id="UP001429601"/>
    </source>
</evidence>
<feature type="transmembrane region" description="Helical" evidence="11">
    <location>
        <begin position="33"/>
        <end position="52"/>
    </location>
</feature>
<feature type="transmembrane region" description="Helical" evidence="11">
    <location>
        <begin position="121"/>
        <end position="141"/>
    </location>
</feature>
<keyword evidence="5" id="KW-0441">Lipid A biosynthesis</keyword>
<evidence type="ECO:0000259" key="12">
    <source>
        <dbReference type="Pfam" id="PF00892"/>
    </source>
</evidence>
<evidence type="ECO:0000256" key="4">
    <source>
        <dbReference type="ARBA" id="ARBA00022519"/>
    </source>
</evidence>
<evidence type="ECO:0000256" key="9">
    <source>
        <dbReference type="ARBA" id="ARBA00023098"/>
    </source>
</evidence>
<evidence type="ECO:0000256" key="3">
    <source>
        <dbReference type="ARBA" id="ARBA00022516"/>
    </source>
</evidence>
<protein>
    <submittedName>
        <fullName evidence="13">EamA family transporter</fullName>
    </submittedName>
</protein>
<dbReference type="InterPro" id="IPR037185">
    <property type="entry name" value="EmrE-like"/>
</dbReference>
<proteinExistence type="predicted"/>
<evidence type="ECO:0000256" key="8">
    <source>
        <dbReference type="ARBA" id="ARBA00022989"/>
    </source>
</evidence>
<sequence length="288" mass="30380">MQPAVVAMVLAAAVAHAVWNLASKYKRGDTLLFVWAYTCASVLWCVPAAIALTAKEPLALDWRLAVGVAVSAALHVAYSMALQAGYDRAELGVVYPVARGTAPMLTMVCAVLLLGERLSVIAVAGALLIVTGILVVTGNPFGSGSRRPLEGTLWGTATGATIAGYTLWDSYSVTSWHLPPVGYYAGTLLVQLLILTPAALRRRHRLAEVLRADGVPIVVVAVFSPLAYMLVLTAMQRAPVALVAPLRESSIVVGALLGYWLFRENHLARRIGGAVVVLAGIAAISSCR</sequence>
<evidence type="ECO:0000256" key="5">
    <source>
        <dbReference type="ARBA" id="ARBA00022556"/>
    </source>
</evidence>
<evidence type="ECO:0000256" key="11">
    <source>
        <dbReference type="SAM" id="Phobius"/>
    </source>
</evidence>
<organism evidence="13 14">
    <name type="scientific">Luteibacter jiangsuensis</name>
    <dbReference type="NCBI Taxonomy" id="637577"/>
    <lineage>
        <taxon>Bacteria</taxon>
        <taxon>Pseudomonadati</taxon>
        <taxon>Pseudomonadota</taxon>
        <taxon>Gammaproteobacteria</taxon>
        <taxon>Lysobacterales</taxon>
        <taxon>Rhodanobacteraceae</taxon>
        <taxon>Luteibacter</taxon>
    </lineage>
</organism>
<keyword evidence="6 11" id="KW-0812">Transmembrane</keyword>
<dbReference type="PANTHER" id="PTHR30561">
    <property type="entry name" value="SMR FAMILY PROTON-DEPENDENT DRUG EFFLUX TRANSPORTER SUGE"/>
    <property type="match status" value="1"/>
</dbReference>
<comment type="subcellular location">
    <subcellularLocation>
        <location evidence="1">Cell membrane</location>
        <topology evidence="1">Multi-pass membrane protein</topology>
    </subcellularLocation>
</comment>
<dbReference type="SUPFAM" id="SSF103481">
    <property type="entry name" value="Multidrug resistance efflux transporter EmrE"/>
    <property type="match status" value="2"/>
</dbReference>
<dbReference type="Pfam" id="PF00892">
    <property type="entry name" value="EamA"/>
    <property type="match status" value="2"/>
</dbReference>
<accession>A0ABX0Q0C2</accession>
<comment type="caution">
    <text evidence="13">The sequence shown here is derived from an EMBL/GenBank/DDBJ whole genome shotgun (WGS) entry which is preliminary data.</text>
</comment>
<keyword evidence="10 11" id="KW-0472">Membrane</keyword>
<dbReference type="EMBL" id="JAAQQR010000002">
    <property type="protein sequence ID" value="NID03998.1"/>
    <property type="molecule type" value="Genomic_DNA"/>
</dbReference>
<reference evidence="13 14" key="1">
    <citation type="journal article" date="2011" name="Curr. Microbiol.">
        <title>Luteibacter jiangsuensis sp. nov.: a methamidophos-degrading bacterium isolated from a methamidophos-manufacturing factory.</title>
        <authorList>
            <person name="Wang L."/>
            <person name="Wang G.L."/>
            <person name="Li S.P."/>
            <person name="Jiang J.D."/>
        </authorList>
    </citation>
    <scope>NUCLEOTIDE SEQUENCE [LARGE SCALE GENOMIC DNA]</scope>
    <source>
        <strain evidence="13 14">CGMCC 1.10133</strain>
    </source>
</reference>
<dbReference type="RefSeq" id="WP_167123262.1">
    <property type="nucleotide sequence ID" value="NZ_JAAQQR010000002.1"/>
</dbReference>
<evidence type="ECO:0000256" key="10">
    <source>
        <dbReference type="ARBA" id="ARBA00023136"/>
    </source>
</evidence>